<dbReference type="AlphaFoldDB" id="A0A520KTY2"/>
<dbReference type="GO" id="GO:0005524">
    <property type="term" value="F:ATP binding"/>
    <property type="evidence" value="ECO:0007669"/>
    <property type="project" value="UniProtKB-KW"/>
</dbReference>
<dbReference type="GO" id="GO:0015937">
    <property type="term" value="P:coenzyme A biosynthetic process"/>
    <property type="evidence" value="ECO:0007669"/>
    <property type="project" value="UniProtKB-KW"/>
</dbReference>
<dbReference type="EMBL" id="RXIF01000002">
    <property type="protein sequence ID" value="RZN65537.1"/>
    <property type="molecule type" value="Genomic_DNA"/>
</dbReference>
<comment type="caution">
    <text evidence="5">The sequence shown here is derived from an EMBL/GenBank/DDBJ whole genome shotgun (WGS) entry which is preliminary data.</text>
</comment>
<dbReference type="Pfam" id="PF02006">
    <property type="entry name" value="PPS_PS"/>
    <property type="match status" value="1"/>
</dbReference>
<dbReference type="NCBIfam" id="NF010324">
    <property type="entry name" value="PRK13761.1"/>
    <property type="match status" value="1"/>
</dbReference>
<proteinExistence type="predicted"/>
<dbReference type="Gene3D" id="3.40.50.12640">
    <property type="entry name" value="Phosphopantoate/pantothenate synthetase"/>
    <property type="match status" value="1"/>
</dbReference>
<name>A0A520KTY2_METT2</name>
<keyword evidence="1" id="KW-0436">Ligase</keyword>
<dbReference type="Proteomes" id="UP000317158">
    <property type="component" value="Unassembled WGS sequence"/>
</dbReference>
<evidence type="ECO:0000313" key="6">
    <source>
        <dbReference type="Proteomes" id="UP000317158"/>
    </source>
</evidence>
<protein>
    <submittedName>
        <fullName evidence="5">Phosphopantothenate/pantothenate synthetase</fullName>
    </submittedName>
</protein>
<evidence type="ECO:0000313" key="5">
    <source>
        <dbReference type="EMBL" id="RZN65537.1"/>
    </source>
</evidence>
<evidence type="ECO:0000256" key="2">
    <source>
        <dbReference type="ARBA" id="ARBA00022741"/>
    </source>
</evidence>
<evidence type="ECO:0000256" key="1">
    <source>
        <dbReference type="ARBA" id="ARBA00022598"/>
    </source>
</evidence>
<gene>
    <name evidence="5" type="ORF">EF806_01210</name>
</gene>
<dbReference type="InterPro" id="IPR038138">
    <property type="entry name" value="PPS/PS_sf"/>
</dbReference>
<dbReference type="PANTHER" id="PTHR40695">
    <property type="entry name" value="4-PHOSPHOPANTOATE--BETA-ALANINE LIGASE"/>
    <property type="match status" value="1"/>
</dbReference>
<reference evidence="5 6" key="1">
    <citation type="journal article" date="2019" name="Nat. Microbiol.">
        <title>Wide diversity of methane and short-chain alkane metabolisms in uncultured archaea.</title>
        <authorList>
            <person name="Borrel G."/>
            <person name="Adam P.S."/>
            <person name="McKay L.J."/>
            <person name="Chen L.X."/>
            <person name="Sierra-Garcia I.N."/>
            <person name="Sieber C.M."/>
            <person name="Letourneur Q."/>
            <person name="Ghozlane A."/>
            <person name="Andersen G.L."/>
            <person name="Li W.J."/>
            <person name="Hallam S.J."/>
            <person name="Muyzer G."/>
            <person name="de Oliveira V.M."/>
            <person name="Inskeep W.P."/>
            <person name="Banfield J.F."/>
            <person name="Gribaldo S."/>
        </authorList>
    </citation>
    <scope>NUCLEOTIDE SEQUENCE [LARGE SCALE GENOMIC DNA]</scope>
    <source>
        <strain evidence="5">NM1a</strain>
    </source>
</reference>
<dbReference type="InterPro" id="IPR002855">
    <property type="entry name" value="PPS/PS"/>
</dbReference>
<keyword evidence="4" id="KW-0173">Coenzyme A biosynthesis</keyword>
<organism evidence="5 6">
    <name type="scientific">Methanoliparum thermophilum</name>
    <dbReference type="NCBI Taxonomy" id="2491083"/>
    <lineage>
        <taxon>Archaea</taxon>
        <taxon>Methanobacteriati</taxon>
        <taxon>Methanobacteriota</taxon>
        <taxon>Candidatus Methanoliparia</taxon>
        <taxon>Candidatus Methanoliparales</taxon>
        <taxon>Candidatus Methanoliparaceae</taxon>
        <taxon>Candidatus Methanoliparum</taxon>
    </lineage>
</organism>
<evidence type="ECO:0000256" key="4">
    <source>
        <dbReference type="ARBA" id="ARBA00022993"/>
    </source>
</evidence>
<sequence>MIYIPYPTDTRKTKEKIINGVKQGITSVNGLLSEGRGEIFDILMNKRLSIHSIRSIEVSVAQLLLAKNPVISVNGNTAVIVPKELIELSNTINAPLEVNLFYRSEERVKNVVEYLKKNGADVVLGAGDQTVRLEEIEHARGLVDERGIKVADTILVALEDGDRAEKLISMGKKIIAIDLNPFSRTANMASITIVGNVLDVIPAMISYAKQMKNMKREELDEIVKNFDNKEILRCQVKIFVERLEQFINNYD</sequence>
<accession>A0A520KTY2</accession>
<dbReference type="PANTHER" id="PTHR40695:SF1">
    <property type="entry name" value="4-PHOSPHOPANTOATE--BETA-ALANINE LIGASE"/>
    <property type="match status" value="1"/>
</dbReference>
<evidence type="ECO:0000256" key="3">
    <source>
        <dbReference type="ARBA" id="ARBA00022840"/>
    </source>
</evidence>
<keyword evidence="2" id="KW-0547">Nucleotide-binding</keyword>
<dbReference type="GO" id="GO:0016874">
    <property type="term" value="F:ligase activity"/>
    <property type="evidence" value="ECO:0007669"/>
    <property type="project" value="UniProtKB-KW"/>
</dbReference>
<keyword evidence="3" id="KW-0067">ATP-binding</keyword>